<sequence>MTQHAHTSASLVLAAALCAGFVPAALAQGTAPTLAKVAETGSITVSYRESSVPFSYLDGTKPVGFAVDLCSHIVDVVKTRLKKPDLKVQMQAVTSANRIPLVMNGTVDLECGSTTNNSVRREQVEFTINHFYTGTRLLTKKTSGIKNWADLKGKKVSTTTGTTNFQVLRKYNVDNKLDLDVLPGKDHADSALLVESDRAVAFAMDDILLYGLAANAKNPAEWTVVGDALQVEPYAIMLRKNDPEFKKVVDDAMVAMMKSGEFERLYKKWFLSPIPPRGTNLNVPMSDALRQNVSSPNDKPAL</sequence>
<comment type="caution">
    <text evidence="7">The sequence shown here is derived from an EMBL/GenBank/DDBJ whole genome shotgun (WGS) entry which is preliminary data.</text>
</comment>
<dbReference type="InterPro" id="IPR001638">
    <property type="entry name" value="Solute-binding_3/MltF_N"/>
</dbReference>
<dbReference type="RefSeq" id="WP_124543752.1">
    <property type="nucleotide sequence ID" value="NZ_QUSW01000011.1"/>
</dbReference>
<dbReference type="Pfam" id="PF00497">
    <property type="entry name" value="SBP_bac_3"/>
    <property type="match status" value="1"/>
</dbReference>
<evidence type="ECO:0000313" key="7">
    <source>
        <dbReference type="EMBL" id="RQP21382.1"/>
    </source>
</evidence>
<keyword evidence="3 5" id="KW-0732">Signal</keyword>
<evidence type="ECO:0000256" key="3">
    <source>
        <dbReference type="ARBA" id="ARBA00022729"/>
    </source>
</evidence>
<dbReference type="SUPFAM" id="SSF53850">
    <property type="entry name" value="Periplasmic binding protein-like II"/>
    <property type="match status" value="1"/>
</dbReference>
<evidence type="ECO:0000256" key="1">
    <source>
        <dbReference type="ARBA" id="ARBA00010333"/>
    </source>
</evidence>
<proteinExistence type="inferred from homology"/>
<dbReference type="Proteomes" id="UP000267464">
    <property type="component" value="Unassembled WGS sequence"/>
</dbReference>
<reference evidence="7 8" key="1">
    <citation type="submission" date="2018-08" db="EMBL/GenBank/DDBJ databases">
        <authorList>
            <person name="Khan S.A."/>
            <person name="Jeon C.O."/>
            <person name="Chun B.H."/>
            <person name="Jeong S.E."/>
        </authorList>
    </citation>
    <scope>NUCLEOTIDE SEQUENCE [LARGE SCALE GENOMIC DNA]</scope>
    <source>
        <strain evidence="7 8">S-16</strain>
    </source>
</reference>
<keyword evidence="8" id="KW-1185">Reference proteome</keyword>
<evidence type="ECO:0000313" key="8">
    <source>
        <dbReference type="Proteomes" id="UP000267464"/>
    </source>
</evidence>
<evidence type="ECO:0000256" key="2">
    <source>
        <dbReference type="ARBA" id="ARBA00022448"/>
    </source>
</evidence>
<dbReference type="CDD" id="cd13688">
    <property type="entry name" value="PBP2_GltI_DEBP"/>
    <property type="match status" value="1"/>
</dbReference>
<feature type="chain" id="PRO_5017991421" evidence="5">
    <location>
        <begin position="25"/>
        <end position="302"/>
    </location>
</feature>
<protein>
    <submittedName>
        <fullName evidence="7">Amino acid ABC transporter substrate-binding protein</fullName>
    </submittedName>
</protein>
<dbReference type="GO" id="GO:0030288">
    <property type="term" value="C:outer membrane-bounded periplasmic space"/>
    <property type="evidence" value="ECO:0007669"/>
    <property type="project" value="TreeGrafter"/>
</dbReference>
<dbReference type="InterPro" id="IPR051455">
    <property type="entry name" value="Bact_solute-bind_prot3"/>
</dbReference>
<dbReference type="GO" id="GO:0005576">
    <property type="term" value="C:extracellular region"/>
    <property type="evidence" value="ECO:0007669"/>
    <property type="project" value="TreeGrafter"/>
</dbReference>
<dbReference type="PANTHER" id="PTHR30085">
    <property type="entry name" value="AMINO ACID ABC TRANSPORTER PERMEASE"/>
    <property type="match status" value="1"/>
</dbReference>
<feature type="region of interest" description="Disordered" evidence="4">
    <location>
        <begin position="281"/>
        <end position="302"/>
    </location>
</feature>
<dbReference type="GO" id="GO:0006865">
    <property type="term" value="P:amino acid transport"/>
    <property type="evidence" value="ECO:0007669"/>
    <property type="project" value="TreeGrafter"/>
</dbReference>
<keyword evidence="2" id="KW-0813">Transport</keyword>
<comment type="similarity">
    <text evidence="1">Belongs to the bacterial solute-binding protein 3 family.</text>
</comment>
<dbReference type="AlphaFoldDB" id="A0A3N7IR75"/>
<feature type="domain" description="Solute-binding protein family 3/N-terminal" evidence="6">
    <location>
        <begin position="42"/>
        <end position="273"/>
    </location>
</feature>
<dbReference type="EMBL" id="QUSW01000011">
    <property type="protein sequence ID" value="RQP21382.1"/>
    <property type="molecule type" value="Genomic_DNA"/>
</dbReference>
<organism evidence="7 8">
    <name type="scientific">Piscinibacter terrae</name>
    <dbReference type="NCBI Taxonomy" id="2496871"/>
    <lineage>
        <taxon>Bacteria</taxon>
        <taxon>Pseudomonadati</taxon>
        <taxon>Pseudomonadota</taxon>
        <taxon>Betaproteobacteria</taxon>
        <taxon>Burkholderiales</taxon>
        <taxon>Sphaerotilaceae</taxon>
        <taxon>Piscinibacter</taxon>
    </lineage>
</organism>
<evidence type="ECO:0000256" key="4">
    <source>
        <dbReference type="SAM" id="MobiDB-lite"/>
    </source>
</evidence>
<gene>
    <name evidence="7" type="ORF">DZC73_28255</name>
</gene>
<name>A0A3N7IR75_9BURK</name>
<reference evidence="7 8" key="2">
    <citation type="submission" date="2018-12" db="EMBL/GenBank/DDBJ databases">
        <title>Rhizobacter gummiphilus sp. nov., a rubber-degrading bacterium isolated from the soil of a botanical garden in Japan.</title>
        <authorList>
            <person name="Shunsuke S.S."/>
        </authorList>
    </citation>
    <scope>NUCLEOTIDE SEQUENCE [LARGE SCALE GENOMIC DNA]</scope>
    <source>
        <strain evidence="7 8">S-16</strain>
    </source>
</reference>
<evidence type="ECO:0000259" key="6">
    <source>
        <dbReference type="SMART" id="SM00062"/>
    </source>
</evidence>
<accession>A0A3N7IR75</accession>
<feature type="signal peptide" evidence="5">
    <location>
        <begin position="1"/>
        <end position="24"/>
    </location>
</feature>
<dbReference type="OrthoDB" id="7240770at2"/>
<evidence type="ECO:0000256" key="5">
    <source>
        <dbReference type="SAM" id="SignalP"/>
    </source>
</evidence>
<dbReference type="SMART" id="SM00062">
    <property type="entry name" value="PBPb"/>
    <property type="match status" value="1"/>
</dbReference>
<dbReference type="Gene3D" id="3.40.190.10">
    <property type="entry name" value="Periplasmic binding protein-like II"/>
    <property type="match status" value="2"/>
</dbReference>
<dbReference type="PANTHER" id="PTHR30085:SF2">
    <property type="entry name" value="GLUTAMATE_ASPARTATE IMPORT SOLUTE-BINDING PROTEIN"/>
    <property type="match status" value="1"/>
</dbReference>